<protein>
    <recommendedName>
        <fullName evidence="9">Protein-export membrane protein SecD</fullName>
    </recommendedName>
</protein>
<dbReference type="Proteomes" id="UP000007722">
    <property type="component" value="Chromosome"/>
</dbReference>
<dbReference type="InterPro" id="IPR048634">
    <property type="entry name" value="SecD_SecF_C"/>
</dbReference>
<organism evidence="11 12">
    <name type="scientific">Methanococcus voltae (strain ATCC BAA-1334 / A3)</name>
    <dbReference type="NCBI Taxonomy" id="456320"/>
    <lineage>
        <taxon>Archaea</taxon>
        <taxon>Methanobacteriati</taxon>
        <taxon>Methanobacteriota</taxon>
        <taxon>Methanomada group</taxon>
        <taxon>Methanococci</taxon>
        <taxon>Methanococcales</taxon>
        <taxon>Methanococcaceae</taxon>
        <taxon>Methanococcus</taxon>
    </lineage>
</organism>
<evidence type="ECO:0000256" key="4">
    <source>
        <dbReference type="ARBA" id="ARBA00022692"/>
    </source>
</evidence>
<dbReference type="GO" id="GO:0065002">
    <property type="term" value="P:intracellular protein transmembrane transport"/>
    <property type="evidence" value="ECO:0007669"/>
    <property type="project" value="UniProtKB-UniRule"/>
</dbReference>
<reference evidence="11 12" key="1">
    <citation type="submission" date="2010-05" db="EMBL/GenBank/DDBJ databases">
        <title>Complete sequence of Methanococcus voltae A3.</title>
        <authorList>
            <consortium name="US DOE Joint Genome Institute"/>
            <person name="Lucas S."/>
            <person name="Copeland A."/>
            <person name="Lapidus A."/>
            <person name="Cheng J.-F."/>
            <person name="Bruce D."/>
            <person name="Goodwin L."/>
            <person name="Pitluck S."/>
            <person name="Lowry S."/>
            <person name="Clum A."/>
            <person name="Land M."/>
            <person name="Hauser L."/>
            <person name="Kyrpides N."/>
            <person name="Mikhailova N."/>
            <person name="Whitman W.B."/>
            <person name="Woyke T."/>
        </authorList>
    </citation>
    <scope>NUCLEOTIDE SEQUENCE [LARGE SCALE GENOMIC DNA]</scope>
    <source>
        <strain evidence="12">ATCC BAA-1334 / A3</strain>
    </source>
</reference>
<feature type="transmembrane region" description="Helical" evidence="9">
    <location>
        <begin position="291"/>
        <end position="310"/>
    </location>
</feature>
<evidence type="ECO:0000313" key="11">
    <source>
        <dbReference type="EMBL" id="ADI36750.1"/>
    </source>
</evidence>
<comment type="subcellular location">
    <subcellularLocation>
        <location evidence="1 9">Cell membrane</location>
        <topology evidence="1 9">Multi-pass membrane protein</topology>
    </subcellularLocation>
</comment>
<dbReference type="HOGENOM" id="CLU_007894_5_1_2"/>
<feature type="transmembrane region" description="Helical" evidence="9">
    <location>
        <begin position="235"/>
        <end position="256"/>
    </location>
</feature>
<dbReference type="SUPFAM" id="SSF82866">
    <property type="entry name" value="Multidrug efflux transporter AcrB transmembrane domain"/>
    <property type="match status" value="1"/>
</dbReference>
<dbReference type="Pfam" id="PF07549">
    <property type="entry name" value="Sec_GG"/>
    <property type="match status" value="1"/>
</dbReference>
<dbReference type="Gene3D" id="3.30.70.3220">
    <property type="match status" value="1"/>
</dbReference>
<keyword evidence="3 9" id="KW-1003">Cell membrane</keyword>
<comment type="subunit">
    <text evidence="9">Part of the protein translocation apparatus. Forms a complex with SecF.</text>
</comment>
<dbReference type="Pfam" id="PF02355">
    <property type="entry name" value="SecD_SecF_C"/>
    <property type="match status" value="1"/>
</dbReference>
<dbReference type="NCBIfam" id="NF006218">
    <property type="entry name" value="PRK08343.1-4"/>
    <property type="match status" value="1"/>
</dbReference>
<proteinExistence type="inferred from homology"/>
<keyword evidence="8 9" id="KW-0472">Membrane</keyword>
<feature type="domain" description="Protein export membrane protein SecD/SecF C-terminal" evidence="10">
    <location>
        <begin position="218"/>
        <end position="374"/>
    </location>
</feature>
<dbReference type="KEGG" id="mvo:Mvol_1093"/>
<keyword evidence="4 9" id="KW-0812">Transmembrane</keyword>
<comment type="caution">
    <text evidence="9">Lacks conserved residue(s) required for the propagation of feature annotation.</text>
</comment>
<evidence type="ECO:0000313" key="12">
    <source>
        <dbReference type="Proteomes" id="UP000007722"/>
    </source>
</evidence>
<comment type="similarity">
    <text evidence="9">Belongs to the SecD/SecF family. SecD subfamily.</text>
</comment>
<dbReference type="PANTHER" id="PTHR30081:SF1">
    <property type="entry name" value="PROTEIN TRANSLOCASE SUBUNIT SECD"/>
    <property type="match status" value="1"/>
</dbReference>
<dbReference type="AlphaFoldDB" id="D7DUE0"/>
<dbReference type="InterPro" id="IPR022646">
    <property type="entry name" value="SecD/SecF_CS"/>
</dbReference>
<evidence type="ECO:0000256" key="8">
    <source>
        <dbReference type="ARBA" id="ARBA00023136"/>
    </source>
</evidence>
<dbReference type="Gene3D" id="1.20.1640.10">
    <property type="entry name" value="Multidrug efflux transporter AcrB transmembrane domain"/>
    <property type="match status" value="1"/>
</dbReference>
<dbReference type="InterPro" id="IPR022813">
    <property type="entry name" value="SecD/SecF_arch_bac"/>
</dbReference>
<dbReference type="OrthoDB" id="146638at2157"/>
<dbReference type="GO" id="GO:0005886">
    <property type="term" value="C:plasma membrane"/>
    <property type="evidence" value="ECO:0007669"/>
    <property type="project" value="UniProtKB-SubCell"/>
</dbReference>
<dbReference type="HAMAP" id="MF_01463_A">
    <property type="entry name" value="SecD_A"/>
    <property type="match status" value="1"/>
</dbReference>
<keyword evidence="5 9" id="KW-0653">Protein transport</keyword>
<accession>D7DUE0</accession>
<keyword evidence="6 9" id="KW-1133">Transmembrane helix</keyword>
<dbReference type="FunCoup" id="D7DUE0">
    <property type="interactions" value="9"/>
</dbReference>
<dbReference type="GO" id="GO:0006605">
    <property type="term" value="P:protein targeting"/>
    <property type="evidence" value="ECO:0007669"/>
    <property type="project" value="UniProtKB-UniRule"/>
</dbReference>
<evidence type="ECO:0000256" key="5">
    <source>
        <dbReference type="ARBA" id="ARBA00022927"/>
    </source>
</evidence>
<comment type="function">
    <text evidence="9">Involved in protein export.</text>
</comment>
<evidence type="ECO:0000256" key="7">
    <source>
        <dbReference type="ARBA" id="ARBA00023010"/>
    </source>
</evidence>
<dbReference type="EMBL" id="CP002057">
    <property type="protein sequence ID" value="ADI36750.1"/>
    <property type="molecule type" value="Genomic_DNA"/>
</dbReference>
<keyword evidence="7 9" id="KW-0811">Translocation</keyword>
<dbReference type="InParanoid" id="D7DUE0"/>
<feature type="transmembrane region" description="Helical" evidence="9">
    <location>
        <begin position="331"/>
        <end position="353"/>
    </location>
</feature>
<dbReference type="PANTHER" id="PTHR30081">
    <property type="entry name" value="PROTEIN-EXPORT MEMBRANE PROTEIN SEC"/>
    <property type="match status" value="1"/>
</dbReference>
<feature type="transmembrane region" description="Helical" evidence="9">
    <location>
        <begin position="263"/>
        <end position="285"/>
    </location>
</feature>
<name>D7DUE0_METV3</name>
<evidence type="ECO:0000256" key="6">
    <source>
        <dbReference type="ARBA" id="ARBA00022989"/>
    </source>
</evidence>
<sequence length="389" mass="41531">MKLLKDKKVLFLLVCVLASILTIVFNGISFGVDLSGGSTIVLQTEETVDDEEMAVITEILTSRLNTNGLSDVKVYARGNDEIAIEIPESADLERIEKVIAQQGVFYAEISNTTAYTGKDVEYVEEPGLTAAGYGVSFKLSTDGAAKFANVSYGKGGYTVNLYLDDKLISNPVLSPDLADGKSHPDQVITVAGSNPTEEDETEAWAIYTALKSGSLPVKVNIAYINSISPTLGQEFIKSSMIAGIIAFLAVALVIGIRYKTPKIVLPILITGASEVLLILGFASVIGWKLDLAAIAGIIATLGTSVDHQIVITDETLAGESKKVKRSIQRAFFIIFGAAATTIAAMSPLFLMSIGMLKGFAITTIAGVLFGVFISRPAFATIIRELLRKY</sequence>
<dbReference type="STRING" id="456320.Mvol_1093"/>
<dbReference type="InterPro" id="IPR024912">
    <property type="entry name" value="SecD_arc"/>
</dbReference>
<keyword evidence="12" id="KW-1185">Reference proteome</keyword>
<keyword evidence="2 9" id="KW-0813">Transport</keyword>
<gene>
    <name evidence="9" type="primary">secD</name>
    <name evidence="11" type="ordered locus">Mvol_1093</name>
</gene>
<evidence type="ECO:0000256" key="9">
    <source>
        <dbReference type="HAMAP-Rule" id="MF_01463"/>
    </source>
</evidence>
<dbReference type="eggNOG" id="arCOG03055">
    <property type="taxonomic scope" value="Archaea"/>
</dbReference>
<evidence type="ECO:0000256" key="1">
    <source>
        <dbReference type="ARBA" id="ARBA00004651"/>
    </source>
</evidence>
<feature type="transmembrane region" description="Helical" evidence="9">
    <location>
        <begin position="359"/>
        <end position="382"/>
    </location>
</feature>
<evidence type="ECO:0000256" key="2">
    <source>
        <dbReference type="ARBA" id="ARBA00022448"/>
    </source>
</evidence>
<evidence type="ECO:0000256" key="3">
    <source>
        <dbReference type="ARBA" id="ARBA00022475"/>
    </source>
</evidence>
<evidence type="ECO:0000259" key="10">
    <source>
        <dbReference type="Pfam" id="PF02355"/>
    </source>
</evidence>